<evidence type="ECO:0000313" key="3">
    <source>
        <dbReference type="EMBL" id="PSR81260.1"/>
    </source>
</evidence>
<dbReference type="AlphaFoldDB" id="A0A2T3A1T1"/>
<dbReference type="InterPro" id="IPR043729">
    <property type="entry name" value="DUF5672"/>
</dbReference>
<feature type="compositionally biased region" description="Basic and acidic residues" evidence="1">
    <location>
        <begin position="167"/>
        <end position="177"/>
    </location>
</feature>
<proteinExistence type="predicted"/>
<dbReference type="EMBL" id="KZ678507">
    <property type="protein sequence ID" value="PSR81260.1"/>
    <property type="molecule type" value="Genomic_DNA"/>
</dbReference>
<dbReference type="OrthoDB" id="10025998at2759"/>
<accession>A0A2T3A1T1</accession>
<feature type="compositionally biased region" description="Pro residues" evidence="1">
    <location>
        <begin position="179"/>
        <end position="192"/>
    </location>
</feature>
<dbReference type="Proteomes" id="UP000241462">
    <property type="component" value="Unassembled WGS sequence"/>
</dbReference>
<organism evidence="3 4">
    <name type="scientific">Coniella lustricola</name>
    <dbReference type="NCBI Taxonomy" id="2025994"/>
    <lineage>
        <taxon>Eukaryota</taxon>
        <taxon>Fungi</taxon>
        <taxon>Dikarya</taxon>
        <taxon>Ascomycota</taxon>
        <taxon>Pezizomycotina</taxon>
        <taxon>Sordariomycetes</taxon>
        <taxon>Sordariomycetidae</taxon>
        <taxon>Diaporthales</taxon>
        <taxon>Schizoparmaceae</taxon>
        <taxon>Coniella</taxon>
    </lineage>
</organism>
<dbReference type="InParanoid" id="A0A2T3A1T1"/>
<feature type="non-terminal residue" evidence="3">
    <location>
        <position position="237"/>
    </location>
</feature>
<sequence>PPPPPREFPASVAVIMETNPATVANLVPIMLHFANVLGPEWPVVLLTLRANWVEPPSPAFRRMMAARRIHIYFLPDDTAFPDHTSVSKFLTRAWFWERFESADRVLLFQADSVLCARSERRVDDFAEYDLIGAPINPQYGIGFNGGLSLRNPKAMLDIIRDPASNSESEHKHDKRDSSTPPPPQPPPPPPAVRLPTIEVAKQFAVETIWNNQPLGYHQPFRWLTPTQKIAAINWCPE</sequence>
<evidence type="ECO:0000259" key="2">
    <source>
        <dbReference type="Pfam" id="PF18922"/>
    </source>
</evidence>
<name>A0A2T3A1T1_9PEZI</name>
<dbReference type="Pfam" id="PF18922">
    <property type="entry name" value="DUF5672"/>
    <property type="match status" value="1"/>
</dbReference>
<dbReference type="STRING" id="2025994.A0A2T3A1T1"/>
<protein>
    <recommendedName>
        <fullName evidence="2">DUF5672 domain-containing protein</fullName>
    </recommendedName>
</protein>
<evidence type="ECO:0000313" key="4">
    <source>
        <dbReference type="Proteomes" id="UP000241462"/>
    </source>
</evidence>
<gene>
    <name evidence="3" type="ORF">BD289DRAFT_336307</name>
</gene>
<feature type="non-terminal residue" evidence="3">
    <location>
        <position position="1"/>
    </location>
</feature>
<feature type="domain" description="DUF5672" evidence="2">
    <location>
        <begin position="69"/>
        <end position="217"/>
    </location>
</feature>
<evidence type="ECO:0000256" key="1">
    <source>
        <dbReference type="SAM" id="MobiDB-lite"/>
    </source>
</evidence>
<reference evidence="3 4" key="1">
    <citation type="journal article" date="2018" name="Mycol. Prog.">
        <title>Coniella lustricola, a new species from submerged detritus.</title>
        <authorList>
            <person name="Raudabaugh D.B."/>
            <person name="Iturriaga T."/>
            <person name="Carver A."/>
            <person name="Mondo S."/>
            <person name="Pangilinan J."/>
            <person name="Lipzen A."/>
            <person name="He G."/>
            <person name="Amirebrahimi M."/>
            <person name="Grigoriev I.V."/>
            <person name="Miller A.N."/>
        </authorList>
    </citation>
    <scope>NUCLEOTIDE SEQUENCE [LARGE SCALE GENOMIC DNA]</scope>
    <source>
        <strain evidence="3 4">B22-T-1</strain>
    </source>
</reference>
<feature type="region of interest" description="Disordered" evidence="1">
    <location>
        <begin position="163"/>
        <end position="192"/>
    </location>
</feature>
<keyword evidence="4" id="KW-1185">Reference proteome</keyword>